<sequence>MAAKLELFDVCPLLVPQDGTGRHYIGYISVDKHSYRIAIHVPEDNNLQNARIECSWKLRHLLRGCDNVIRQRLSQSVDLCSFLIELKTLLEKLLKSKPEGENLVVAHPLYYTNLIKELEQISWDKLVYVDPSFKVLKLMARDSKLREHQITIQLSSQHPTSAPSCVTELPGKFSFNWQPNEAPLQALFQQFKQVLNSYEDFWDMMDEVDRKTWVLEPDRPTRACTTRRIALGNNASVQVEVNPSYPRLLPEDTSLESQHVVGECLCQKLRLSEPSVSVLTNLENVMGVKFPSPSSSKKEDFSMECGICYAYRLNDTIPDKACDDPRCGQPFHRDCLYEWLRSLPSSRQSFNMVFGECPYCSKPITVKMTS</sequence>
<dbReference type="CDD" id="cd23831">
    <property type="entry name" value="DRWD-N_FANCL"/>
    <property type="match status" value="1"/>
</dbReference>
<proteinExistence type="predicted"/>
<accession>A7SDU3</accession>
<dbReference type="STRING" id="45351.A7SDU3"/>
<dbReference type="GO" id="GO:0036297">
    <property type="term" value="P:interstrand cross-link repair"/>
    <property type="evidence" value="ECO:0007669"/>
    <property type="project" value="InterPro"/>
</dbReference>
<dbReference type="Proteomes" id="UP000001593">
    <property type="component" value="Unassembled WGS sequence"/>
</dbReference>
<name>A7SDU3_NEMVE</name>
<dbReference type="eggNOG" id="KOG3268">
    <property type="taxonomic scope" value="Eukaryota"/>
</dbReference>
<keyword evidence="2" id="KW-0862">Zinc</keyword>
<dbReference type="HOGENOM" id="CLU_045054_0_0_1"/>
<dbReference type="CDD" id="cd16490">
    <property type="entry name" value="RING-CH-C4HC3_FANCL"/>
    <property type="match status" value="1"/>
</dbReference>
<evidence type="ECO:0000256" key="1">
    <source>
        <dbReference type="ARBA" id="ARBA00022771"/>
    </source>
</evidence>
<reference evidence="5 6" key="1">
    <citation type="journal article" date="2007" name="Science">
        <title>Sea anemone genome reveals ancestral eumetazoan gene repertoire and genomic organization.</title>
        <authorList>
            <person name="Putnam N.H."/>
            <person name="Srivastava M."/>
            <person name="Hellsten U."/>
            <person name="Dirks B."/>
            <person name="Chapman J."/>
            <person name="Salamov A."/>
            <person name="Terry A."/>
            <person name="Shapiro H."/>
            <person name="Lindquist E."/>
            <person name="Kapitonov V.V."/>
            <person name="Jurka J."/>
            <person name="Genikhovich G."/>
            <person name="Grigoriev I.V."/>
            <person name="Lucas S.M."/>
            <person name="Steele R.E."/>
            <person name="Finnerty J.R."/>
            <person name="Technau U."/>
            <person name="Martindale M.Q."/>
            <person name="Rokhsar D.S."/>
        </authorList>
    </citation>
    <scope>NUCLEOTIDE SEQUENCE [LARGE SCALE GENOMIC DNA]</scope>
    <source>
        <strain evidence="6">CH2 X CH6</strain>
    </source>
</reference>
<dbReference type="Pfam" id="PF18890">
    <property type="entry name" value="FANCL_d2"/>
    <property type="match status" value="1"/>
</dbReference>
<dbReference type="InterPro" id="IPR001841">
    <property type="entry name" value="Znf_RING"/>
</dbReference>
<dbReference type="CDD" id="cd23832">
    <property type="entry name" value="DRWD-C_FANCL"/>
    <property type="match status" value="1"/>
</dbReference>
<dbReference type="EMBL" id="DS469632">
    <property type="protein sequence ID" value="EDO38136.1"/>
    <property type="molecule type" value="Genomic_DNA"/>
</dbReference>
<dbReference type="InterPro" id="IPR013083">
    <property type="entry name" value="Znf_RING/FYVE/PHD"/>
</dbReference>
<dbReference type="PROSITE" id="PS50089">
    <property type="entry name" value="ZF_RING_2"/>
    <property type="match status" value="1"/>
</dbReference>
<gene>
    <name evidence="5" type="ORF">NEMVEDRAFT_v1g169407</name>
</gene>
<dbReference type="InterPro" id="IPR016135">
    <property type="entry name" value="UBQ-conjugating_enzyme/RWD"/>
</dbReference>
<dbReference type="GO" id="GO:0006513">
    <property type="term" value="P:protein monoubiquitination"/>
    <property type="evidence" value="ECO:0000318"/>
    <property type="project" value="GO_Central"/>
</dbReference>
<dbReference type="InterPro" id="IPR043898">
    <property type="entry name" value="FANCL_d2"/>
</dbReference>
<dbReference type="Gene3D" id="3.10.110.10">
    <property type="entry name" value="Ubiquitin Conjugating Enzyme"/>
    <property type="match status" value="1"/>
</dbReference>
<dbReference type="GO" id="GO:0005634">
    <property type="term" value="C:nucleus"/>
    <property type="evidence" value="ECO:0000318"/>
    <property type="project" value="GO_Central"/>
</dbReference>
<protein>
    <recommendedName>
        <fullName evidence="4">RING-type domain-containing protein</fullName>
    </recommendedName>
</protein>
<dbReference type="Pfam" id="PF11793">
    <property type="entry name" value="FANCL_C"/>
    <property type="match status" value="1"/>
</dbReference>
<evidence type="ECO:0000256" key="2">
    <source>
        <dbReference type="ARBA" id="ARBA00022833"/>
    </source>
</evidence>
<feature type="domain" description="RING-type" evidence="4">
    <location>
        <begin position="305"/>
        <end position="361"/>
    </location>
</feature>
<keyword evidence="1 3" id="KW-0863">Zinc-finger</keyword>
<dbReference type="InterPro" id="IPR043003">
    <property type="entry name" value="FANCL_d3_sf"/>
</dbReference>
<dbReference type="SMART" id="SM01197">
    <property type="entry name" value="FANCL_C"/>
    <property type="match status" value="1"/>
</dbReference>
<dbReference type="InParanoid" id="A7SDU3"/>
<dbReference type="FunFam" id="3.30.40.10:FF:000221">
    <property type="entry name" value="E3 ubiquitin-protein ligase FANCL isoform X2"/>
    <property type="match status" value="1"/>
</dbReference>
<dbReference type="InterPro" id="IPR044037">
    <property type="entry name" value="FANCL_d3"/>
</dbReference>
<dbReference type="Gene3D" id="3.30.40.10">
    <property type="entry name" value="Zinc/RING finger domain, C3HC4 (zinc finger)"/>
    <property type="match status" value="1"/>
</dbReference>
<dbReference type="InterPro" id="IPR026850">
    <property type="entry name" value="FANCL_C"/>
</dbReference>
<dbReference type="OMA" id="NRPFHAK"/>
<dbReference type="GO" id="GO:0043240">
    <property type="term" value="C:Fanconi anaemia nuclear complex"/>
    <property type="evidence" value="ECO:0007669"/>
    <property type="project" value="InterPro"/>
</dbReference>
<keyword evidence="1 3" id="KW-0479">Metal-binding</keyword>
<dbReference type="PANTHER" id="PTHR13206">
    <property type="entry name" value="UBIQUITIN LIGASE PROTEIN PHF9 FANCONI ANEMIA GROUP L PROTEIN"/>
    <property type="match status" value="1"/>
</dbReference>
<dbReference type="GO" id="GO:0006281">
    <property type="term" value="P:DNA repair"/>
    <property type="evidence" value="ECO:0000318"/>
    <property type="project" value="GO_Central"/>
</dbReference>
<dbReference type="SUPFAM" id="SSF57850">
    <property type="entry name" value="RING/U-box"/>
    <property type="match status" value="1"/>
</dbReference>
<dbReference type="InterPro" id="IPR019162">
    <property type="entry name" value="FancL_WD-rpt_cont_dom"/>
</dbReference>
<evidence type="ECO:0000313" key="6">
    <source>
        <dbReference type="Proteomes" id="UP000001593"/>
    </source>
</evidence>
<keyword evidence="6" id="KW-1185">Reference proteome</keyword>
<dbReference type="PANTHER" id="PTHR13206:SF0">
    <property type="entry name" value="E3 UBIQUITIN-PROTEIN LIGASE FANCL"/>
    <property type="match status" value="1"/>
</dbReference>
<dbReference type="CDD" id="cd23786">
    <property type="entry name" value="ELF_FANCL"/>
    <property type="match status" value="1"/>
</dbReference>
<evidence type="ECO:0000259" key="4">
    <source>
        <dbReference type="PROSITE" id="PS50089"/>
    </source>
</evidence>
<evidence type="ECO:0000256" key="3">
    <source>
        <dbReference type="PROSITE-ProRule" id="PRU00175"/>
    </source>
</evidence>
<dbReference type="Pfam" id="PF18891">
    <property type="entry name" value="FANCL_d3"/>
    <property type="match status" value="1"/>
</dbReference>
<dbReference type="AlphaFoldDB" id="A7SDU3"/>
<dbReference type="Gene3D" id="3.10.110.20">
    <property type="entry name" value="RWD domain-like"/>
    <property type="match status" value="1"/>
</dbReference>
<organism evidence="5 6">
    <name type="scientific">Nematostella vectensis</name>
    <name type="common">Starlet sea anemone</name>
    <dbReference type="NCBI Taxonomy" id="45351"/>
    <lineage>
        <taxon>Eukaryota</taxon>
        <taxon>Metazoa</taxon>
        <taxon>Cnidaria</taxon>
        <taxon>Anthozoa</taxon>
        <taxon>Hexacorallia</taxon>
        <taxon>Actiniaria</taxon>
        <taxon>Edwardsiidae</taxon>
        <taxon>Nematostella</taxon>
    </lineage>
</organism>
<dbReference type="GO" id="GO:0008270">
    <property type="term" value="F:zinc ion binding"/>
    <property type="evidence" value="ECO:0007669"/>
    <property type="project" value="UniProtKB-KW"/>
</dbReference>
<dbReference type="PhylomeDB" id="A7SDU3"/>
<evidence type="ECO:0000313" key="5">
    <source>
        <dbReference type="EMBL" id="EDO38136.1"/>
    </source>
</evidence>
<dbReference type="InterPro" id="IPR026848">
    <property type="entry name" value="Fancl"/>
</dbReference>
<dbReference type="Pfam" id="PF09765">
    <property type="entry name" value="FANCL_d1"/>
    <property type="match status" value="1"/>
</dbReference>
<dbReference type="GO" id="GO:0061630">
    <property type="term" value="F:ubiquitin protein ligase activity"/>
    <property type="evidence" value="ECO:0000318"/>
    <property type="project" value="GO_Central"/>
</dbReference>